<reference evidence="2" key="1">
    <citation type="submission" date="2025-08" db="UniProtKB">
        <authorList>
            <consortium name="Ensembl"/>
        </authorList>
    </citation>
    <scope>IDENTIFICATION</scope>
</reference>
<reference evidence="2" key="2">
    <citation type="submission" date="2025-09" db="UniProtKB">
        <authorList>
            <consortium name="Ensembl"/>
        </authorList>
    </citation>
    <scope>IDENTIFICATION</scope>
</reference>
<feature type="chain" id="PRO_5018539716" description="Secreted protein" evidence="1">
    <location>
        <begin position="17"/>
        <end position="66"/>
    </location>
</feature>
<feature type="signal peptide" evidence="1">
    <location>
        <begin position="1"/>
        <end position="16"/>
    </location>
</feature>
<evidence type="ECO:0000256" key="1">
    <source>
        <dbReference type="SAM" id="SignalP"/>
    </source>
</evidence>
<keyword evidence="1" id="KW-0732">Signal</keyword>
<dbReference type="Ensembl" id="ENSACIT00000007404.1">
    <property type="protein sequence ID" value="ENSACIP00000007190.1"/>
    <property type="gene ID" value="ENSACIG00000005646.1"/>
</dbReference>
<protein>
    <recommendedName>
        <fullName evidence="4">Secreted protein</fullName>
    </recommendedName>
</protein>
<evidence type="ECO:0000313" key="3">
    <source>
        <dbReference type="Proteomes" id="UP000261340"/>
    </source>
</evidence>
<evidence type="ECO:0000313" key="2">
    <source>
        <dbReference type="Ensembl" id="ENSACIP00000007190.1"/>
    </source>
</evidence>
<dbReference type="Proteomes" id="UP000261340">
    <property type="component" value="Unplaced"/>
</dbReference>
<organism evidence="2 3">
    <name type="scientific">Amphilophus citrinellus</name>
    <name type="common">Midas cichlid</name>
    <name type="synonym">Cichlasoma citrinellum</name>
    <dbReference type="NCBI Taxonomy" id="61819"/>
    <lineage>
        <taxon>Eukaryota</taxon>
        <taxon>Metazoa</taxon>
        <taxon>Chordata</taxon>
        <taxon>Craniata</taxon>
        <taxon>Vertebrata</taxon>
        <taxon>Euteleostomi</taxon>
        <taxon>Actinopterygii</taxon>
        <taxon>Neopterygii</taxon>
        <taxon>Teleostei</taxon>
        <taxon>Neoteleostei</taxon>
        <taxon>Acanthomorphata</taxon>
        <taxon>Ovalentaria</taxon>
        <taxon>Cichlomorphae</taxon>
        <taxon>Cichliformes</taxon>
        <taxon>Cichlidae</taxon>
        <taxon>New World cichlids</taxon>
        <taxon>Cichlasomatinae</taxon>
        <taxon>Heroini</taxon>
        <taxon>Amphilophus</taxon>
    </lineage>
</organism>
<keyword evidence="3" id="KW-1185">Reference proteome</keyword>
<proteinExistence type="predicted"/>
<sequence length="66" mass="7681">MTLIFLILCFSLCVFIVFFPSHKRTIDIHPPSQTDSKIKLKPSGFFFSSLCIRYGNVPTEYLKKEH</sequence>
<accession>A0A3Q0RDY8</accession>
<name>A0A3Q0RDY8_AMPCI</name>
<dbReference type="AlphaFoldDB" id="A0A3Q0RDY8"/>
<evidence type="ECO:0008006" key="4">
    <source>
        <dbReference type="Google" id="ProtNLM"/>
    </source>
</evidence>